<accession>A0A8H2VUM8</accession>
<keyword evidence="2" id="KW-0812">Transmembrane</keyword>
<protein>
    <submittedName>
        <fullName evidence="3">0f29ce03-5bd1-4ccf-9a59-685fd8aa5826</fullName>
    </submittedName>
</protein>
<name>A0A8H2VUM8_9HELO</name>
<evidence type="ECO:0000313" key="4">
    <source>
        <dbReference type="Proteomes" id="UP000624404"/>
    </source>
</evidence>
<feature type="transmembrane region" description="Helical" evidence="2">
    <location>
        <begin position="330"/>
        <end position="354"/>
    </location>
</feature>
<dbReference type="AlphaFoldDB" id="A0A8H2VUM8"/>
<feature type="compositionally biased region" description="Low complexity" evidence="1">
    <location>
        <begin position="29"/>
        <end position="45"/>
    </location>
</feature>
<feature type="transmembrane region" description="Helical" evidence="2">
    <location>
        <begin position="296"/>
        <end position="318"/>
    </location>
</feature>
<keyword evidence="4" id="KW-1185">Reference proteome</keyword>
<keyword evidence="2" id="KW-1133">Transmembrane helix</keyword>
<proteinExistence type="predicted"/>
<dbReference type="PANTHER" id="PTHR39466">
    <property type="entry name" value="RGS DOMAIN-CONTAINING PROTEIN"/>
    <property type="match status" value="1"/>
</dbReference>
<comment type="caution">
    <text evidence="3">The sequence shown here is derived from an EMBL/GenBank/DDBJ whole genome shotgun (WGS) entry which is preliminary data.</text>
</comment>
<feature type="region of interest" description="Disordered" evidence="1">
    <location>
        <begin position="26"/>
        <end position="60"/>
    </location>
</feature>
<dbReference type="Gene3D" id="1.10.167.10">
    <property type="entry name" value="Regulator of G-protein Signalling 4, domain 2"/>
    <property type="match status" value="1"/>
</dbReference>
<dbReference type="OrthoDB" id="3232309at2759"/>
<dbReference type="EMBL" id="CAJHIA010000012">
    <property type="protein sequence ID" value="CAD6444443.1"/>
    <property type="molecule type" value="Genomic_DNA"/>
</dbReference>
<dbReference type="InterPro" id="IPR044926">
    <property type="entry name" value="RGS_subdomain_2"/>
</dbReference>
<evidence type="ECO:0000313" key="3">
    <source>
        <dbReference type="EMBL" id="CAD6444443.1"/>
    </source>
</evidence>
<dbReference type="InterPro" id="IPR036305">
    <property type="entry name" value="RGS_sf"/>
</dbReference>
<evidence type="ECO:0000256" key="1">
    <source>
        <dbReference type="SAM" id="MobiDB-lite"/>
    </source>
</evidence>
<sequence>MPGIIPYLWEVISNVNYSRPDYITKHSASTESSTESPTESPTESSVDLTQTPSKGSGKYSQGIPDALSFDNIINGGTCPPMTVREFMNFLEFIEHAPENLQFFLWFRDYKLRFERPKPPNPFLTPPATATSENQAFALSEYQNDLAARFYNGAEDEQPINQTKSVMSPQPQFIVPWEAGIDKEEPFSKEAPSSAQASYRETAEQVFVRAGVKVPDSNLPYRDEIDRIIAIYIADDGSRQLNLASRQRRTLIERLSTTTHPNAFLPIIKTVEYSLRHQAHPNFIRWSICNGNKPRQVFAKGLGVALIIFGFLYATLTTLSKMSRGWRAFSAMFWVLGASTLYAALRGMCVVLHGLHHRHLRPWELWESEGSSMNMEDASSGEKNEKNEEYPWIKKYEKRFIIRKIFDREVWVQEPALRQIQDIIFLQSLLTGFGVASVFTVIFLAVPGGRFF</sequence>
<dbReference type="SUPFAM" id="SSF48097">
    <property type="entry name" value="Regulator of G-protein signaling, RGS"/>
    <property type="match status" value="1"/>
</dbReference>
<dbReference type="Proteomes" id="UP000624404">
    <property type="component" value="Unassembled WGS sequence"/>
</dbReference>
<organism evidence="3 4">
    <name type="scientific">Sclerotinia trifoliorum</name>
    <dbReference type="NCBI Taxonomy" id="28548"/>
    <lineage>
        <taxon>Eukaryota</taxon>
        <taxon>Fungi</taxon>
        <taxon>Dikarya</taxon>
        <taxon>Ascomycota</taxon>
        <taxon>Pezizomycotina</taxon>
        <taxon>Leotiomycetes</taxon>
        <taxon>Helotiales</taxon>
        <taxon>Sclerotiniaceae</taxon>
        <taxon>Sclerotinia</taxon>
    </lineage>
</organism>
<keyword evidence="2" id="KW-0472">Membrane</keyword>
<gene>
    <name evidence="3" type="ORF">SCLTRI_LOCUS4235</name>
</gene>
<dbReference type="PANTHER" id="PTHR39466:SF1">
    <property type="entry name" value="RGS DOMAIN-CONTAINING PROTEIN"/>
    <property type="match status" value="1"/>
</dbReference>
<evidence type="ECO:0000256" key="2">
    <source>
        <dbReference type="SAM" id="Phobius"/>
    </source>
</evidence>
<feature type="transmembrane region" description="Helical" evidence="2">
    <location>
        <begin position="422"/>
        <end position="445"/>
    </location>
</feature>
<reference evidence="3" key="1">
    <citation type="submission" date="2020-10" db="EMBL/GenBank/DDBJ databases">
        <authorList>
            <person name="Kusch S."/>
        </authorList>
    </citation>
    <scope>NUCLEOTIDE SEQUENCE</scope>
    <source>
        <strain evidence="3">SwB9</strain>
    </source>
</reference>